<accession>A0A059B9P0</accession>
<dbReference type="EMBL" id="KK198759">
    <property type="protein sequence ID" value="KCW62759.1"/>
    <property type="molecule type" value="Genomic_DNA"/>
</dbReference>
<protein>
    <submittedName>
        <fullName evidence="1">Uncharacterized protein</fullName>
    </submittedName>
</protein>
<name>A0A059B9P0_EUCGR</name>
<evidence type="ECO:0000313" key="1">
    <source>
        <dbReference type="EMBL" id="KCW62759.1"/>
    </source>
</evidence>
<dbReference type="InParanoid" id="A0A059B9P0"/>
<organism evidence="1">
    <name type="scientific">Eucalyptus grandis</name>
    <name type="common">Flooded gum</name>
    <dbReference type="NCBI Taxonomy" id="71139"/>
    <lineage>
        <taxon>Eukaryota</taxon>
        <taxon>Viridiplantae</taxon>
        <taxon>Streptophyta</taxon>
        <taxon>Embryophyta</taxon>
        <taxon>Tracheophyta</taxon>
        <taxon>Spermatophyta</taxon>
        <taxon>Magnoliopsida</taxon>
        <taxon>eudicotyledons</taxon>
        <taxon>Gunneridae</taxon>
        <taxon>Pentapetalae</taxon>
        <taxon>rosids</taxon>
        <taxon>malvids</taxon>
        <taxon>Myrtales</taxon>
        <taxon>Myrtaceae</taxon>
        <taxon>Myrtoideae</taxon>
        <taxon>Eucalypteae</taxon>
        <taxon>Eucalyptus</taxon>
    </lineage>
</organism>
<dbReference type="AlphaFoldDB" id="A0A059B9P0"/>
<sequence length="80" mass="9197">MYGGNLTPKMSAVAFSNFTSKFIKKKKKNKCEFHGIHSIDHIQGKIEGKIYPTENSMILYQINEQNLFSICRITKSIRSL</sequence>
<dbReference type="Gramene" id="KCW62759">
    <property type="protein sequence ID" value="KCW62759"/>
    <property type="gene ID" value="EUGRSUZ_G00350"/>
</dbReference>
<reference evidence="1" key="1">
    <citation type="submission" date="2013-07" db="EMBL/GenBank/DDBJ databases">
        <title>The genome of Eucalyptus grandis.</title>
        <authorList>
            <person name="Schmutz J."/>
            <person name="Hayes R."/>
            <person name="Myburg A."/>
            <person name="Tuskan G."/>
            <person name="Grattapaglia D."/>
            <person name="Rokhsar D.S."/>
        </authorList>
    </citation>
    <scope>NUCLEOTIDE SEQUENCE</scope>
    <source>
        <tissue evidence="1">Leaf extractions</tissue>
    </source>
</reference>
<gene>
    <name evidence="1" type="ORF">EUGRSUZ_G00350</name>
</gene>
<proteinExistence type="predicted"/>